<comment type="caution">
    <text evidence="1">The sequence shown here is derived from an EMBL/GenBank/DDBJ whole genome shotgun (WGS) entry which is preliminary data.</text>
</comment>
<protein>
    <submittedName>
        <fullName evidence="1">Uncharacterized protein</fullName>
    </submittedName>
</protein>
<dbReference type="RefSeq" id="WP_262713738.1">
    <property type="nucleotide sequence ID" value="NZ_BMMG01000001.1"/>
</dbReference>
<proteinExistence type="predicted"/>
<accession>A0ABV4RIK0</accession>
<gene>
    <name evidence="1" type="ORF">ACD591_16325</name>
</gene>
<dbReference type="Proteomes" id="UP001570846">
    <property type="component" value="Unassembled WGS sequence"/>
</dbReference>
<organism evidence="1 2">
    <name type="scientific">Rufibacter glacialis</name>
    <dbReference type="NCBI Taxonomy" id="1259555"/>
    <lineage>
        <taxon>Bacteria</taxon>
        <taxon>Pseudomonadati</taxon>
        <taxon>Bacteroidota</taxon>
        <taxon>Cytophagia</taxon>
        <taxon>Cytophagales</taxon>
        <taxon>Hymenobacteraceae</taxon>
        <taxon>Rufibacter</taxon>
    </lineage>
</organism>
<evidence type="ECO:0000313" key="1">
    <source>
        <dbReference type="EMBL" id="MFA1772869.1"/>
    </source>
</evidence>
<sequence length="43" mass="5110">MNIEKDNTRHFMPRPNETQTLKEVLGALAFMMENNQIPTVRRH</sequence>
<evidence type="ECO:0000313" key="2">
    <source>
        <dbReference type="Proteomes" id="UP001570846"/>
    </source>
</evidence>
<name>A0ABV4RIK0_9BACT</name>
<dbReference type="EMBL" id="JBGOGF010000009">
    <property type="protein sequence ID" value="MFA1772869.1"/>
    <property type="molecule type" value="Genomic_DNA"/>
</dbReference>
<keyword evidence="2" id="KW-1185">Reference proteome</keyword>
<reference evidence="1 2" key="1">
    <citation type="submission" date="2024-08" db="EMBL/GenBank/DDBJ databases">
        <authorList>
            <person name="Wei W."/>
        </authorList>
    </citation>
    <scope>NUCLEOTIDE SEQUENCE [LARGE SCALE GENOMIC DNA]</scope>
    <source>
        <strain evidence="1 2">XU2</strain>
    </source>
</reference>